<dbReference type="Pfam" id="PF13765">
    <property type="entry name" value="PRY"/>
    <property type="match status" value="1"/>
</dbReference>
<sequence length="175" mass="20155">WLRIREESILTCPLCRRENKKPVREEMHIRTLTLWIRQHGSFLGQNLLWSTELLRFWVDVTLDAATANCLLILSNDLKTVHCGKICYNLVEYPKRFTRLACVLGSPCFSSGRHYWEVEVEQGTEWALGVCKELVERKRSMNLSPEHGFWIISLKAGEIHASSTQEGIPASPDLCQ</sequence>
<evidence type="ECO:0000259" key="1">
    <source>
        <dbReference type="PROSITE" id="PS50188"/>
    </source>
</evidence>
<organism evidence="2 3">
    <name type="scientific">Marmota monax</name>
    <name type="common">Woodchuck</name>
    <dbReference type="NCBI Taxonomy" id="9995"/>
    <lineage>
        <taxon>Eukaryota</taxon>
        <taxon>Metazoa</taxon>
        <taxon>Chordata</taxon>
        <taxon>Craniata</taxon>
        <taxon>Vertebrata</taxon>
        <taxon>Euteleostomi</taxon>
        <taxon>Mammalia</taxon>
        <taxon>Eutheria</taxon>
        <taxon>Euarchontoglires</taxon>
        <taxon>Glires</taxon>
        <taxon>Rodentia</taxon>
        <taxon>Sciuromorpha</taxon>
        <taxon>Sciuridae</taxon>
        <taxon>Xerinae</taxon>
        <taxon>Marmotini</taxon>
        <taxon>Marmota</taxon>
    </lineage>
</organism>
<dbReference type="InterPro" id="IPR003879">
    <property type="entry name" value="Butyrophylin_SPRY"/>
</dbReference>
<keyword evidence="3" id="KW-1185">Reference proteome</keyword>
<dbReference type="InterPro" id="IPR013320">
    <property type="entry name" value="ConA-like_dom_sf"/>
</dbReference>
<evidence type="ECO:0000313" key="2">
    <source>
        <dbReference type="EMBL" id="VTJ90965.1"/>
    </source>
</evidence>
<dbReference type="Gene3D" id="2.60.120.920">
    <property type="match status" value="1"/>
</dbReference>
<dbReference type="AlphaFoldDB" id="A0A5E4DAB0"/>
<dbReference type="InterPro" id="IPR003877">
    <property type="entry name" value="SPRY_dom"/>
</dbReference>
<dbReference type="InterPro" id="IPR043136">
    <property type="entry name" value="B30.2/SPRY_sf"/>
</dbReference>
<dbReference type="InterPro" id="IPR001870">
    <property type="entry name" value="B30.2/SPRY"/>
</dbReference>
<protein>
    <recommendedName>
        <fullName evidence="1">B30.2/SPRY domain-containing protein</fullName>
    </recommendedName>
</protein>
<dbReference type="SMART" id="SM00589">
    <property type="entry name" value="PRY"/>
    <property type="match status" value="1"/>
</dbReference>
<dbReference type="PANTHER" id="PTHR24103">
    <property type="entry name" value="E3 UBIQUITIN-PROTEIN LIGASE TRIM"/>
    <property type="match status" value="1"/>
</dbReference>
<accession>A0A5E4DAB0</accession>
<name>A0A5E4DAB0_MARMO</name>
<feature type="domain" description="B30.2/SPRY" evidence="1">
    <location>
        <begin position="40"/>
        <end position="175"/>
    </location>
</feature>
<dbReference type="InterPro" id="IPR050143">
    <property type="entry name" value="TRIM/RBCC"/>
</dbReference>
<evidence type="ECO:0000313" key="3">
    <source>
        <dbReference type="Proteomes" id="UP000335636"/>
    </source>
</evidence>
<feature type="non-terminal residue" evidence="2">
    <location>
        <position position="1"/>
    </location>
</feature>
<reference evidence="2" key="1">
    <citation type="submission" date="2019-04" db="EMBL/GenBank/DDBJ databases">
        <authorList>
            <person name="Alioto T."/>
            <person name="Alioto T."/>
        </authorList>
    </citation>
    <scope>NUCLEOTIDE SEQUENCE [LARGE SCALE GENOMIC DNA]</scope>
</reference>
<dbReference type="PROSITE" id="PS50188">
    <property type="entry name" value="B302_SPRY"/>
    <property type="match status" value="1"/>
</dbReference>
<dbReference type="EMBL" id="CABDUW010005639">
    <property type="protein sequence ID" value="VTJ90965.1"/>
    <property type="molecule type" value="Genomic_DNA"/>
</dbReference>
<dbReference type="Pfam" id="PF00622">
    <property type="entry name" value="SPRY"/>
    <property type="match status" value="1"/>
</dbReference>
<feature type="non-terminal residue" evidence="2">
    <location>
        <position position="175"/>
    </location>
</feature>
<dbReference type="Proteomes" id="UP000335636">
    <property type="component" value="Unassembled WGS sequence"/>
</dbReference>
<dbReference type="PRINTS" id="PR01407">
    <property type="entry name" value="BUTYPHLNCDUF"/>
</dbReference>
<proteinExistence type="predicted"/>
<dbReference type="InterPro" id="IPR006574">
    <property type="entry name" value="PRY"/>
</dbReference>
<gene>
    <name evidence="2" type="ORF">MONAX_5E033419</name>
</gene>
<dbReference type="SUPFAM" id="SSF49899">
    <property type="entry name" value="Concanavalin A-like lectins/glucanases"/>
    <property type="match status" value="1"/>
</dbReference>
<comment type="caution">
    <text evidence="2">The sequence shown here is derived from an EMBL/GenBank/DDBJ whole genome shotgun (WGS) entry which is preliminary data.</text>
</comment>